<feature type="binding site" evidence="9">
    <location>
        <position position="20"/>
    </location>
    <ligand>
        <name>FMN</name>
        <dbReference type="ChEBI" id="CHEBI:58210"/>
    </ligand>
</feature>
<gene>
    <name evidence="9" type="primary">pyrD</name>
    <name evidence="11" type="ORF">E4100_03455</name>
</gene>
<dbReference type="InterPro" id="IPR012135">
    <property type="entry name" value="Dihydroorotate_DH_1_2"/>
</dbReference>
<accession>A0A4Z0D8F2</accession>
<feature type="binding site" evidence="9">
    <location>
        <position position="125"/>
    </location>
    <ligand>
        <name>FMN</name>
        <dbReference type="ChEBI" id="CHEBI:58210"/>
    </ligand>
</feature>
<evidence type="ECO:0000256" key="5">
    <source>
        <dbReference type="ARBA" id="ARBA00022630"/>
    </source>
</evidence>
<reference evidence="11 12" key="1">
    <citation type="submission" date="2019-03" db="EMBL/GenBank/DDBJ databases">
        <title>Draft genome sequence data and analysis of a Fermenting Bacterium, Soehngenia longevitae strain 1933PT, isolated from petroleum reservoir in Azerbaijan.</title>
        <authorList>
            <person name="Grouzdev D.S."/>
            <person name="Bidzhieva S.K."/>
            <person name="Sokolova D.S."/>
            <person name="Tourova T.P."/>
            <person name="Poltaraus A.B."/>
            <person name="Nazina T.N."/>
        </authorList>
    </citation>
    <scope>NUCLEOTIDE SEQUENCE [LARGE SCALE GENOMIC DNA]</scope>
    <source>
        <strain evidence="11 12">1933P</strain>
    </source>
</reference>
<comment type="cofactor">
    <cofactor evidence="9">
        <name>FMN</name>
        <dbReference type="ChEBI" id="CHEBI:58210"/>
    </cofactor>
    <text evidence="9">Binds 1 FMN per subunit.</text>
</comment>
<feature type="binding site" evidence="9">
    <location>
        <position position="98"/>
    </location>
    <ligand>
        <name>FMN</name>
        <dbReference type="ChEBI" id="CHEBI:58210"/>
    </ligand>
</feature>
<proteinExistence type="inferred from homology"/>
<dbReference type="EMBL" id="SRIB01000003">
    <property type="protein sequence ID" value="TFZ41167.1"/>
    <property type="molecule type" value="Genomic_DNA"/>
</dbReference>
<dbReference type="PIRSF" id="PIRSF000164">
    <property type="entry name" value="DHO_oxidase"/>
    <property type="match status" value="1"/>
</dbReference>
<dbReference type="InterPro" id="IPR001295">
    <property type="entry name" value="Dihydroorotate_DH_CS"/>
</dbReference>
<dbReference type="CDD" id="cd04740">
    <property type="entry name" value="DHOD_1B_like"/>
    <property type="match status" value="1"/>
</dbReference>
<dbReference type="SUPFAM" id="SSF51395">
    <property type="entry name" value="FMN-linked oxidoreductases"/>
    <property type="match status" value="1"/>
</dbReference>
<evidence type="ECO:0000256" key="6">
    <source>
        <dbReference type="ARBA" id="ARBA00022643"/>
    </source>
</evidence>
<feature type="binding site" evidence="9">
    <location>
        <position position="163"/>
    </location>
    <ligand>
        <name>FMN</name>
        <dbReference type="ChEBI" id="CHEBI:58210"/>
    </ligand>
</feature>
<evidence type="ECO:0000256" key="7">
    <source>
        <dbReference type="ARBA" id="ARBA00022975"/>
    </source>
</evidence>
<evidence type="ECO:0000259" key="10">
    <source>
        <dbReference type="Pfam" id="PF01180"/>
    </source>
</evidence>
<dbReference type="Gene3D" id="3.20.20.70">
    <property type="entry name" value="Aldolase class I"/>
    <property type="match status" value="1"/>
</dbReference>
<keyword evidence="12" id="KW-1185">Reference proteome</keyword>
<feature type="domain" description="Dihydroorotate dehydrogenase catalytic" evidence="10">
    <location>
        <begin position="4"/>
        <end position="284"/>
    </location>
</feature>
<dbReference type="InterPro" id="IPR049622">
    <property type="entry name" value="Dihydroorotate_DH_I"/>
</dbReference>
<evidence type="ECO:0000256" key="2">
    <source>
        <dbReference type="ARBA" id="ARBA00004725"/>
    </source>
</evidence>
<dbReference type="GO" id="GO:0006207">
    <property type="term" value="P:'de novo' pyrimidine nucleobase biosynthetic process"/>
    <property type="evidence" value="ECO:0007669"/>
    <property type="project" value="InterPro"/>
</dbReference>
<dbReference type="GO" id="GO:0044205">
    <property type="term" value="P:'de novo' UMP biosynthetic process"/>
    <property type="evidence" value="ECO:0007669"/>
    <property type="project" value="UniProtKB-UniRule"/>
</dbReference>
<feature type="binding site" evidence="9">
    <location>
        <begin position="190"/>
        <end position="191"/>
    </location>
    <ligand>
        <name>substrate</name>
    </ligand>
</feature>
<keyword evidence="8 9" id="KW-0560">Oxidoreductase</keyword>
<dbReference type="NCBIfam" id="TIGR01037">
    <property type="entry name" value="pyrD_sub1_fam"/>
    <property type="match status" value="1"/>
</dbReference>
<dbReference type="Pfam" id="PF01180">
    <property type="entry name" value="DHO_dh"/>
    <property type="match status" value="1"/>
</dbReference>
<dbReference type="FunFam" id="3.20.20.70:FF:000027">
    <property type="entry name" value="Dihydropyrimidine dehydrogenase [NADP(+)]"/>
    <property type="match status" value="1"/>
</dbReference>
<comment type="catalytic activity">
    <reaction evidence="9">
        <text>(S)-dihydroorotate + A = orotate + AH2</text>
        <dbReference type="Rhea" id="RHEA:18073"/>
        <dbReference type="ChEBI" id="CHEBI:13193"/>
        <dbReference type="ChEBI" id="CHEBI:17499"/>
        <dbReference type="ChEBI" id="CHEBI:30839"/>
        <dbReference type="ChEBI" id="CHEBI:30864"/>
    </reaction>
</comment>
<evidence type="ECO:0000256" key="9">
    <source>
        <dbReference type="HAMAP-Rule" id="MF_00224"/>
    </source>
</evidence>
<evidence type="ECO:0000313" key="12">
    <source>
        <dbReference type="Proteomes" id="UP000298381"/>
    </source>
</evidence>
<feature type="binding site" evidence="9">
    <location>
        <begin position="68"/>
        <end position="72"/>
    </location>
    <ligand>
        <name>substrate</name>
    </ligand>
</feature>
<comment type="function">
    <text evidence="9">Catalyzes the conversion of dihydroorotate to orotate.</text>
</comment>
<feature type="binding site" evidence="9">
    <location>
        <position position="189"/>
    </location>
    <ligand>
        <name>FMN</name>
        <dbReference type="ChEBI" id="CHEBI:58210"/>
    </ligand>
</feature>
<dbReference type="PANTHER" id="PTHR48109:SF1">
    <property type="entry name" value="DIHYDROOROTATE DEHYDROGENASE (FUMARATE)"/>
    <property type="match status" value="1"/>
</dbReference>
<comment type="similarity">
    <text evidence="3 9">Belongs to the dihydroorotate dehydrogenase family. Type 1 subfamily.</text>
</comment>
<dbReference type="PANTHER" id="PTHR48109">
    <property type="entry name" value="DIHYDROOROTATE DEHYDROGENASE (QUINONE), MITOCHONDRIAL-RELATED"/>
    <property type="match status" value="1"/>
</dbReference>
<feature type="binding site" evidence="9">
    <location>
        <begin position="263"/>
        <end position="264"/>
    </location>
    <ligand>
        <name>FMN</name>
        <dbReference type="ChEBI" id="CHEBI:58210"/>
    </ligand>
</feature>
<evidence type="ECO:0000313" key="11">
    <source>
        <dbReference type="EMBL" id="TFZ41167.1"/>
    </source>
</evidence>
<dbReference type="AlphaFoldDB" id="A0A4Z0D8F2"/>
<feature type="binding site" evidence="9">
    <location>
        <position position="125"/>
    </location>
    <ligand>
        <name>substrate</name>
    </ligand>
</feature>
<dbReference type="EC" id="1.3.-.-" evidence="9"/>
<keyword evidence="7 9" id="KW-0665">Pyrimidine biosynthesis</keyword>
<dbReference type="OrthoDB" id="9794954at2"/>
<dbReference type="PROSITE" id="PS00912">
    <property type="entry name" value="DHODEHASE_2"/>
    <property type="match status" value="1"/>
</dbReference>
<protein>
    <recommendedName>
        <fullName evidence="9">Dihydroorotate dehydrogenase</fullName>
        <shortName evidence="9">DHOD</shortName>
        <shortName evidence="9">DHODase</shortName>
        <shortName evidence="9">DHOdehase</shortName>
        <ecNumber evidence="9">1.3.-.-</ecNumber>
    </recommendedName>
</protein>
<keyword evidence="6 9" id="KW-0288">FMN</keyword>
<keyword evidence="4 9" id="KW-0963">Cytoplasm</keyword>
<dbReference type="InterPro" id="IPR050074">
    <property type="entry name" value="DHO_dehydrogenase"/>
</dbReference>
<dbReference type="UniPathway" id="UPA00070"/>
<feature type="active site" description="Nucleophile" evidence="9">
    <location>
        <position position="128"/>
    </location>
</feature>
<dbReference type="InterPro" id="IPR024920">
    <property type="entry name" value="Dihydroorotate_DH_1"/>
</dbReference>
<organism evidence="11 12">
    <name type="scientific">Soehngenia longivitae</name>
    <dbReference type="NCBI Taxonomy" id="2562294"/>
    <lineage>
        <taxon>Bacteria</taxon>
        <taxon>Bacillati</taxon>
        <taxon>Bacillota</taxon>
        <taxon>Tissierellia</taxon>
        <taxon>Tissierellales</taxon>
        <taxon>Tissierellaceae</taxon>
        <taxon>Soehngenia</taxon>
    </lineage>
</organism>
<name>A0A4Z0D8F2_9FIRM</name>
<dbReference type="GO" id="GO:0005737">
    <property type="term" value="C:cytoplasm"/>
    <property type="evidence" value="ECO:0007669"/>
    <property type="project" value="UniProtKB-SubCell"/>
</dbReference>
<comment type="caution">
    <text evidence="11">The sequence shown here is derived from an EMBL/GenBank/DDBJ whole genome shotgun (WGS) entry which is preliminary data.</text>
</comment>
<dbReference type="GO" id="GO:0004152">
    <property type="term" value="F:dihydroorotate dehydrogenase activity"/>
    <property type="evidence" value="ECO:0007669"/>
    <property type="project" value="UniProtKB-UniRule"/>
</dbReference>
<dbReference type="InterPro" id="IPR033888">
    <property type="entry name" value="DHOD_1B"/>
</dbReference>
<sequence>MNSTVEFLGINFKNPVIAASGTFGYGKEYDEYFDISILGGISTKGLTLHEKIGNLGRRIYETPSGLMNSIGLQNPGINRFIEDELPFLLKKDIVILANLGGDSIEEYVLGAKKLDETDIPIIELNISCPNVKEGGMAFGIDEKVAYEVVKEVRMATKKKLVVKLSPNAKDISKMAQACVKAGADALSLVNTFNALAIDINKRKPIFNNITAGLSGPCIKPIALRIVYEVKKAVDVPIIGIGGIMDYEDAIEFIMAGATLIQVGSANFRDIYASKKIVEGIEEFMKKEKISNLKEITGIIGGK</sequence>
<comment type="pathway">
    <text evidence="2 9">Pyrimidine metabolism; UMP biosynthesis via de novo pathway.</text>
</comment>
<dbReference type="NCBIfam" id="NF005574">
    <property type="entry name" value="PRK07259.1"/>
    <property type="match status" value="1"/>
</dbReference>
<feature type="binding site" evidence="9">
    <location>
        <begin position="44"/>
        <end position="45"/>
    </location>
    <ligand>
        <name>FMN</name>
        <dbReference type="ChEBI" id="CHEBI:58210"/>
    </ligand>
</feature>
<dbReference type="Proteomes" id="UP000298381">
    <property type="component" value="Unassembled WGS sequence"/>
</dbReference>
<evidence type="ECO:0000256" key="1">
    <source>
        <dbReference type="ARBA" id="ARBA00004496"/>
    </source>
</evidence>
<evidence type="ECO:0000256" key="8">
    <source>
        <dbReference type="ARBA" id="ARBA00023002"/>
    </source>
</evidence>
<feature type="binding site" evidence="9">
    <location>
        <position position="215"/>
    </location>
    <ligand>
        <name>FMN</name>
        <dbReference type="ChEBI" id="CHEBI:58210"/>
    </ligand>
</feature>
<dbReference type="InterPro" id="IPR005720">
    <property type="entry name" value="Dihydroorotate_DH_cat"/>
</dbReference>
<keyword evidence="5 9" id="KW-0285">Flavoprotein</keyword>
<comment type="subcellular location">
    <subcellularLocation>
        <location evidence="1 9">Cytoplasm</location>
    </subcellularLocation>
</comment>
<feature type="binding site" evidence="9">
    <location>
        <begin position="241"/>
        <end position="242"/>
    </location>
    <ligand>
        <name>FMN</name>
        <dbReference type="ChEBI" id="CHEBI:58210"/>
    </ligand>
</feature>
<dbReference type="InterPro" id="IPR013785">
    <property type="entry name" value="Aldolase_TIM"/>
</dbReference>
<feature type="binding site" evidence="9">
    <location>
        <position position="44"/>
    </location>
    <ligand>
        <name>substrate</name>
    </ligand>
</feature>
<evidence type="ECO:0000256" key="3">
    <source>
        <dbReference type="ARBA" id="ARBA00008008"/>
    </source>
</evidence>
<evidence type="ECO:0000256" key="4">
    <source>
        <dbReference type="ARBA" id="ARBA00022490"/>
    </source>
</evidence>
<dbReference type="RefSeq" id="WP_135270648.1">
    <property type="nucleotide sequence ID" value="NZ_SRIB01000003.1"/>
</dbReference>
<dbReference type="HAMAP" id="MF_00224">
    <property type="entry name" value="DHO_dh_type1"/>
    <property type="match status" value="1"/>
</dbReference>